<accession>Q0RGA1</accession>
<dbReference type="EC" id="1.6.5.5" evidence="3"/>
<keyword evidence="4" id="KW-1185">Reference proteome</keyword>
<dbReference type="PANTHER" id="PTHR44154:SF1">
    <property type="entry name" value="QUINONE OXIDOREDUCTASE"/>
    <property type="match status" value="1"/>
</dbReference>
<dbReference type="Gene3D" id="3.40.50.720">
    <property type="entry name" value="NAD(P)-binding Rossmann-like Domain"/>
    <property type="match status" value="1"/>
</dbReference>
<organism evidence="3 4">
    <name type="scientific">Frankia alni (strain DSM 45986 / CECT 9034 / ACN14a)</name>
    <dbReference type="NCBI Taxonomy" id="326424"/>
    <lineage>
        <taxon>Bacteria</taxon>
        <taxon>Bacillati</taxon>
        <taxon>Actinomycetota</taxon>
        <taxon>Actinomycetes</taxon>
        <taxon>Frankiales</taxon>
        <taxon>Frankiaceae</taxon>
        <taxon>Frankia</taxon>
    </lineage>
</organism>
<keyword evidence="3" id="KW-0560">Oxidoreductase</keyword>
<dbReference type="eggNOG" id="COG0604">
    <property type="taxonomic scope" value="Bacteria"/>
</dbReference>
<dbReference type="SUPFAM" id="SSF51735">
    <property type="entry name" value="NAD(P)-binding Rossmann-fold domains"/>
    <property type="match status" value="1"/>
</dbReference>
<gene>
    <name evidence="3" type="ordered locus">FRAAL4847</name>
</gene>
<dbReference type="InterPro" id="IPR011032">
    <property type="entry name" value="GroES-like_sf"/>
</dbReference>
<dbReference type="HOGENOM" id="CLU_026673_3_3_11"/>
<keyword evidence="1" id="KW-0521">NADP</keyword>
<dbReference type="InterPro" id="IPR013154">
    <property type="entry name" value="ADH-like_N"/>
</dbReference>
<feature type="domain" description="Enoyl reductase (ER)" evidence="2">
    <location>
        <begin position="18"/>
        <end position="318"/>
    </location>
</feature>
<proteinExistence type="predicted"/>
<dbReference type="AlphaFoldDB" id="Q0RGA1"/>
<name>Q0RGA1_FRAAA</name>
<evidence type="ECO:0000259" key="2">
    <source>
        <dbReference type="SMART" id="SM00829"/>
    </source>
</evidence>
<dbReference type="EMBL" id="CT573213">
    <property type="protein sequence ID" value="CAJ63488.1"/>
    <property type="molecule type" value="Genomic_DNA"/>
</dbReference>
<evidence type="ECO:0000256" key="1">
    <source>
        <dbReference type="ARBA" id="ARBA00022857"/>
    </source>
</evidence>
<evidence type="ECO:0000313" key="3">
    <source>
        <dbReference type="EMBL" id="CAJ63488.1"/>
    </source>
</evidence>
<dbReference type="SUPFAM" id="SSF50129">
    <property type="entry name" value="GroES-like"/>
    <property type="match status" value="1"/>
</dbReference>
<dbReference type="SMART" id="SM00829">
    <property type="entry name" value="PKS_ER"/>
    <property type="match status" value="1"/>
</dbReference>
<dbReference type="Proteomes" id="UP000000657">
    <property type="component" value="Chromosome"/>
</dbReference>
<dbReference type="Pfam" id="PF13602">
    <property type="entry name" value="ADH_zinc_N_2"/>
    <property type="match status" value="1"/>
</dbReference>
<evidence type="ECO:0000313" key="4">
    <source>
        <dbReference type="Proteomes" id="UP000000657"/>
    </source>
</evidence>
<protein>
    <submittedName>
        <fullName evidence="3">Zinc-binding NADP-dependent dehydrogenase</fullName>
        <ecNumber evidence="3">1.6.5.5</ecNumber>
    </submittedName>
</protein>
<dbReference type="InterPro" id="IPR036291">
    <property type="entry name" value="NAD(P)-bd_dom_sf"/>
</dbReference>
<sequence length="322" mass="31796">MTKGRTTVPKAYVYTANGGPEVETFTDLPAPEPGPGQLAIAVRAVGVNPADWKLRDGLSIPGLPDPVFPVVLGLEAAGVVTGLGPQVTGFAVGDEVLGITVGGAYAEHALLAAALATHKPAAVSFRDAAALPVAAATAYDGVHQFALPPGATLLITGVGGGVGVAAAQIARHAGLTVVGTASAGKKDLVESLGVAWVEPGPGVVDRVRAVAPQGVDAIYDLVGGAALEEIAGVLPPAAGDAAADAPPRLVTAADTATVTRLGGVAVQRARNADVLDAVAGLVAAGVLDPHVSDVYPLDRADAALRAVETGHARGKIVIEVAG</sequence>
<dbReference type="Pfam" id="PF08240">
    <property type="entry name" value="ADH_N"/>
    <property type="match status" value="1"/>
</dbReference>
<dbReference type="Gene3D" id="3.90.180.10">
    <property type="entry name" value="Medium-chain alcohol dehydrogenases, catalytic domain"/>
    <property type="match status" value="1"/>
</dbReference>
<dbReference type="InterPro" id="IPR051603">
    <property type="entry name" value="Zinc-ADH_QOR/CCCR"/>
</dbReference>
<dbReference type="CDD" id="cd05289">
    <property type="entry name" value="MDR_like_2"/>
    <property type="match status" value="1"/>
</dbReference>
<dbReference type="PANTHER" id="PTHR44154">
    <property type="entry name" value="QUINONE OXIDOREDUCTASE"/>
    <property type="match status" value="1"/>
</dbReference>
<reference evidence="3 4" key="1">
    <citation type="journal article" date="2007" name="Genome Res.">
        <title>Genome characteristics of facultatively symbiotic Frankia sp. strains reflect host range and host plant biogeography.</title>
        <authorList>
            <person name="Normand P."/>
            <person name="Lapierre P."/>
            <person name="Tisa L.S."/>
            <person name="Gogarten J.P."/>
            <person name="Alloisio N."/>
            <person name="Bagnarol E."/>
            <person name="Bassi C.A."/>
            <person name="Berry A.M."/>
            <person name="Bickhart D.M."/>
            <person name="Choisne N."/>
            <person name="Couloux A."/>
            <person name="Cournoyer B."/>
            <person name="Cruveiller S."/>
            <person name="Daubin V."/>
            <person name="Demange N."/>
            <person name="Francino M.P."/>
            <person name="Goltsman E."/>
            <person name="Huang Y."/>
            <person name="Kopp O.R."/>
            <person name="Labarre L."/>
            <person name="Lapidus A."/>
            <person name="Lavire C."/>
            <person name="Marechal J."/>
            <person name="Martinez M."/>
            <person name="Mastronunzio J.E."/>
            <person name="Mullin B.C."/>
            <person name="Niemann J."/>
            <person name="Pujic P."/>
            <person name="Rawnsley T."/>
            <person name="Rouy Z."/>
            <person name="Schenowitz C."/>
            <person name="Sellstedt A."/>
            <person name="Tavares F."/>
            <person name="Tomkins J.P."/>
            <person name="Vallenet D."/>
            <person name="Valverde C."/>
            <person name="Wall L.G."/>
            <person name="Wang Y."/>
            <person name="Medigue C."/>
            <person name="Benson D.R."/>
        </authorList>
    </citation>
    <scope>NUCLEOTIDE SEQUENCE [LARGE SCALE GENOMIC DNA]</scope>
    <source>
        <strain evidence="4">DSM 45986 / CECT 9034 / ACN14a</strain>
    </source>
</reference>
<dbReference type="GO" id="GO:0003960">
    <property type="term" value="F:quinone reductase (NADPH) activity"/>
    <property type="evidence" value="ECO:0007669"/>
    <property type="project" value="UniProtKB-EC"/>
</dbReference>
<dbReference type="KEGG" id="fal:FRAAL4847"/>
<dbReference type="InterPro" id="IPR020843">
    <property type="entry name" value="ER"/>
</dbReference>
<dbReference type="STRING" id="326424.FRAAL4847"/>